<dbReference type="EMBL" id="JAGDYM010000007">
    <property type="protein sequence ID" value="MBO1901708.1"/>
    <property type="molecule type" value="Genomic_DNA"/>
</dbReference>
<name>A0A939SBU5_9MICO</name>
<evidence type="ECO:0000256" key="2">
    <source>
        <dbReference type="ARBA" id="ARBA00022737"/>
    </source>
</evidence>
<comment type="caution">
    <text evidence="4">The sequence shown here is derived from an EMBL/GenBank/DDBJ whole genome shotgun (WGS) entry which is preliminary data.</text>
</comment>
<dbReference type="AlphaFoldDB" id="A0A939SBU5"/>
<keyword evidence="2" id="KW-0677">Repeat</keyword>
<feature type="domain" description="Rhodanese" evidence="3">
    <location>
        <begin position="45"/>
        <end position="137"/>
    </location>
</feature>
<dbReference type="GO" id="GO:0004792">
    <property type="term" value="F:thiosulfate-cyanide sulfurtransferase activity"/>
    <property type="evidence" value="ECO:0007669"/>
    <property type="project" value="TreeGrafter"/>
</dbReference>
<proteinExistence type="predicted"/>
<keyword evidence="1" id="KW-0808">Transferase</keyword>
<sequence length="295" mass="31258">MSAALVDAAGLHADIERGRAPVILDATVLRTPDGYASGRGQFRVEGRIVGARHAELLTELSDASSGLPFTLPAEEQLQRAFGALGIAPGDRVVVYDRLSGAWAARVWFLLRALGHAEVAVLDGGFAAWVRDGRPVAYGETEAPPRARYDLALDRSWFASKEQVRGYAEGAEAATLVCALRAEEFGGEAGANPRSGHIPRSVNVPYLSLLDDEGRIDRGRAGELAARLRERGEPVVLYCGGGINAAGLALALHVAGFDDVRLYDGSLSEWAADPALPLERGSGEGRLDRPPGSVVL</sequence>
<dbReference type="Proteomes" id="UP000664382">
    <property type="component" value="Unassembled WGS sequence"/>
</dbReference>
<gene>
    <name evidence="4" type="ORF">J4H92_07040</name>
</gene>
<organism evidence="4 5">
    <name type="scientific">Leucobacter weissii</name>
    <dbReference type="NCBI Taxonomy" id="1983706"/>
    <lineage>
        <taxon>Bacteria</taxon>
        <taxon>Bacillati</taxon>
        <taxon>Actinomycetota</taxon>
        <taxon>Actinomycetes</taxon>
        <taxon>Micrococcales</taxon>
        <taxon>Microbacteriaceae</taxon>
        <taxon>Leucobacter</taxon>
    </lineage>
</organism>
<evidence type="ECO:0000256" key="1">
    <source>
        <dbReference type="ARBA" id="ARBA00022679"/>
    </source>
</evidence>
<dbReference type="PROSITE" id="PS50206">
    <property type="entry name" value="RHODANESE_3"/>
    <property type="match status" value="2"/>
</dbReference>
<dbReference type="CDD" id="cd01448">
    <property type="entry name" value="TST_Repeat_1"/>
    <property type="match status" value="1"/>
</dbReference>
<dbReference type="SUPFAM" id="SSF52821">
    <property type="entry name" value="Rhodanese/Cell cycle control phosphatase"/>
    <property type="match status" value="2"/>
</dbReference>
<dbReference type="SMART" id="SM00450">
    <property type="entry name" value="RHOD"/>
    <property type="match status" value="2"/>
</dbReference>
<dbReference type="InterPro" id="IPR045078">
    <property type="entry name" value="TST/MPST-like"/>
</dbReference>
<dbReference type="RefSeq" id="WP_208097467.1">
    <property type="nucleotide sequence ID" value="NZ_JAGDYM010000007.1"/>
</dbReference>
<dbReference type="PANTHER" id="PTHR11364">
    <property type="entry name" value="THIOSULFATE SULFERTANSFERASE"/>
    <property type="match status" value="1"/>
</dbReference>
<keyword evidence="5" id="KW-1185">Reference proteome</keyword>
<feature type="domain" description="Rhodanese" evidence="3">
    <location>
        <begin position="193"/>
        <end position="278"/>
    </location>
</feature>
<evidence type="ECO:0000313" key="5">
    <source>
        <dbReference type="Proteomes" id="UP000664382"/>
    </source>
</evidence>
<dbReference type="InterPro" id="IPR036873">
    <property type="entry name" value="Rhodanese-like_dom_sf"/>
</dbReference>
<reference evidence="4" key="1">
    <citation type="submission" date="2021-03" db="EMBL/GenBank/DDBJ databases">
        <title>Leucobacter chromiisoli sp. nov., isolated from chromium-containing soil of chemical plant.</title>
        <authorList>
            <person name="Xu Z."/>
        </authorList>
    </citation>
    <scope>NUCLEOTIDE SEQUENCE</scope>
    <source>
        <strain evidence="4">S27</strain>
    </source>
</reference>
<protein>
    <submittedName>
        <fullName evidence="4">Sulfurtransferase</fullName>
    </submittedName>
</protein>
<dbReference type="PANTHER" id="PTHR11364:SF27">
    <property type="entry name" value="SULFURTRANSFERASE"/>
    <property type="match status" value="1"/>
</dbReference>
<accession>A0A939SBU5</accession>
<dbReference type="InterPro" id="IPR001763">
    <property type="entry name" value="Rhodanese-like_dom"/>
</dbReference>
<dbReference type="Pfam" id="PF00581">
    <property type="entry name" value="Rhodanese"/>
    <property type="match status" value="2"/>
</dbReference>
<evidence type="ECO:0000313" key="4">
    <source>
        <dbReference type="EMBL" id="MBO1901708.1"/>
    </source>
</evidence>
<evidence type="ECO:0000259" key="3">
    <source>
        <dbReference type="PROSITE" id="PS50206"/>
    </source>
</evidence>
<dbReference type="Gene3D" id="3.40.250.10">
    <property type="entry name" value="Rhodanese-like domain"/>
    <property type="match status" value="2"/>
</dbReference>